<feature type="compositionally biased region" description="Polar residues" evidence="1">
    <location>
        <begin position="16"/>
        <end position="26"/>
    </location>
</feature>
<feature type="compositionally biased region" description="Low complexity" evidence="1">
    <location>
        <begin position="27"/>
        <end position="38"/>
    </location>
</feature>
<dbReference type="HOGENOM" id="CLU_057739_1_0_1"/>
<keyword evidence="3" id="KW-1185">Reference proteome</keyword>
<name>C4K0A1_UNCRE</name>
<evidence type="ECO:0008006" key="4">
    <source>
        <dbReference type="Google" id="ProtNLM"/>
    </source>
</evidence>
<dbReference type="GeneID" id="8441256"/>
<dbReference type="KEGG" id="ure:UREG_07915"/>
<dbReference type="AlphaFoldDB" id="C4K0A1"/>
<evidence type="ECO:0000256" key="1">
    <source>
        <dbReference type="SAM" id="MobiDB-lite"/>
    </source>
</evidence>
<evidence type="ECO:0000313" key="2">
    <source>
        <dbReference type="EMBL" id="EEP83050.1"/>
    </source>
</evidence>
<feature type="region of interest" description="Disordered" evidence="1">
    <location>
        <begin position="1"/>
        <end position="83"/>
    </location>
</feature>
<dbReference type="InterPro" id="IPR011009">
    <property type="entry name" value="Kinase-like_dom_sf"/>
</dbReference>
<organism evidence="2 3">
    <name type="scientific">Uncinocarpus reesii (strain UAMH 1704)</name>
    <dbReference type="NCBI Taxonomy" id="336963"/>
    <lineage>
        <taxon>Eukaryota</taxon>
        <taxon>Fungi</taxon>
        <taxon>Dikarya</taxon>
        <taxon>Ascomycota</taxon>
        <taxon>Pezizomycotina</taxon>
        <taxon>Eurotiomycetes</taxon>
        <taxon>Eurotiomycetidae</taxon>
        <taxon>Onygenales</taxon>
        <taxon>Onygenaceae</taxon>
        <taxon>Uncinocarpus</taxon>
    </lineage>
</organism>
<dbReference type="OrthoDB" id="4188793at2759"/>
<dbReference type="RefSeq" id="XP_002582228.1">
    <property type="nucleotide sequence ID" value="XM_002582182.1"/>
</dbReference>
<sequence>MAIGNEKRCTPFPGSFNINSDNSQEDTGAGTACASSGAVDKAGQSPNKLRKRPQWRPPPLPLSVRQVPEKESSKRCSRQFPENGSPWDRYRPFTRRRSCGKIVLAHDIRMPKTVVAFRDCKPSNAVNVQHLIKTAHTNLVNLRDAFIDRDIVYLAYERMDLPLEQLHSDVRLEEGHIATVCREVVQPHGEIGSSMLAQQCGMERRDIKSVGWIMTEIMEPQTADLDPETIHLEKPEQWSREILGFQQDTEHSSIPQLLSHPFSAHAAPSTAGFLTPLILVALKHWQA</sequence>
<dbReference type="eggNOG" id="KOG0578">
    <property type="taxonomic scope" value="Eukaryota"/>
</dbReference>
<evidence type="ECO:0000313" key="3">
    <source>
        <dbReference type="Proteomes" id="UP000002058"/>
    </source>
</evidence>
<dbReference type="Proteomes" id="UP000002058">
    <property type="component" value="Unassembled WGS sequence"/>
</dbReference>
<dbReference type="OMA" id="WIMTEIM"/>
<dbReference type="VEuPathDB" id="FungiDB:UREG_07915"/>
<proteinExistence type="predicted"/>
<dbReference type="EMBL" id="CH476620">
    <property type="protein sequence ID" value="EEP83050.1"/>
    <property type="molecule type" value="Genomic_DNA"/>
</dbReference>
<dbReference type="SUPFAM" id="SSF56112">
    <property type="entry name" value="Protein kinase-like (PK-like)"/>
    <property type="match status" value="1"/>
</dbReference>
<reference evidence="3" key="1">
    <citation type="journal article" date="2009" name="Genome Res.">
        <title>Comparative genomic analyses of the human fungal pathogens Coccidioides and their relatives.</title>
        <authorList>
            <person name="Sharpton T.J."/>
            <person name="Stajich J.E."/>
            <person name="Rounsley S.D."/>
            <person name="Gardner M.J."/>
            <person name="Wortman J.R."/>
            <person name="Jordar V.S."/>
            <person name="Maiti R."/>
            <person name="Kodira C.D."/>
            <person name="Neafsey D.E."/>
            <person name="Zeng Q."/>
            <person name="Hung C.-Y."/>
            <person name="McMahan C."/>
            <person name="Muszewska A."/>
            <person name="Grynberg M."/>
            <person name="Mandel M.A."/>
            <person name="Kellner E.M."/>
            <person name="Barker B.M."/>
            <person name="Galgiani J.N."/>
            <person name="Orbach M.J."/>
            <person name="Kirkland T.N."/>
            <person name="Cole G.T."/>
            <person name="Henn M.R."/>
            <person name="Birren B.W."/>
            <person name="Taylor J.W."/>
        </authorList>
    </citation>
    <scope>NUCLEOTIDE SEQUENCE [LARGE SCALE GENOMIC DNA]</scope>
    <source>
        <strain evidence="3">UAMH 1704</strain>
    </source>
</reference>
<dbReference type="STRING" id="336963.C4K0A1"/>
<protein>
    <recommendedName>
        <fullName evidence="4">Protein kinase domain-containing protein</fullName>
    </recommendedName>
</protein>
<accession>C4K0A1</accession>
<gene>
    <name evidence="2" type="ORF">UREG_07915</name>
</gene>
<dbReference type="InParanoid" id="C4K0A1"/>